<keyword evidence="10" id="KW-0378">Hydrolase</keyword>
<evidence type="ECO:0000256" key="15">
    <source>
        <dbReference type="ARBA" id="ARBA00049244"/>
    </source>
</evidence>
<evidence type="ECO:0000256" key="11">
    <source>
        <dbReference type="ARBA" id="ARBA00022839"/>
    </source>
</evidence>
<dbReference type="InterPro" id="IPR002298">
    <property type="entry name" value="DNA_polymerase_A"/>
</dbReference>
<evidence type="ECO:0000256" key="14">
    <source>
        <dbReference type="ARBA" id="ARBA00023204"/>
    </source>
</evidence>
<dbReference type="SUPFAM" id="SSF47807">
    <property type="entry name" value="5' to 3' exonuclease, C-terminal subdomain"/>
    <property type="match status" value="1"/>
</dbReference>
<dbReference type="FunFam" id="1.20.1060.10:FF:000001">
    <property type="entry name" value="DNA polymerase I"/>
    <property type="match status" value="1"/>
</dbReference>
<dbReference type="InterPro" id="IPR001098">
    <property type="entry name" value="DNA-dir_DNA_pol_A_palm_dom"/>
</dbReference>
<dbReference type="InterPro" id="IPR008918">
    <property type="entry name" value="HhH2"/>
</dbReference>
<keyword evidence="6 17" id="KW-0548">Nucleotidyltransferase</keyword>
<keyword evidence="12 17" id="KW-0239">DNA-directed DNA polymerase</keyword>
<dbReference type="SUPFAM" id="SSF53098">
    <property type="entry name" value="Ribonuclease H-like"/>
    <property type="match status" value="1"/>
</dbReference>
<dbReference type="SUPFAM" id="SSF88723">
    <property type="entry name" value="PIN domain-like"/>
    <property type="match status" value="1"/>
</dbReference>
<evidence type="ECO:0000313" key="22">
    <source>
        <dbReference type="Proteomes" id="UP000004080"/>
    </source>
</evidence>
<evidence type="ECO:0000256" key="16">
    <source>
        <dbReference type="NCBIfam" id="TIGR00593"/>
    </source>
</evidence>
<dbReference type="CDD" id="cd09898">
    <property type="entry name" value="H3TH_53EXO"/>
    <property type="match status" value="1"/>
</dbReference>
<proteinExistence type="inferred from homology"/>
<dbReference type="Pfam" id="PF01367">
    <property type="entry name" value="5_3_exonuc"/>
    <property type="match status" value="1"/>
</dbReference>
<keyword evidence="14 17" id="KW-0234">DNA repair</keyword>
<dbReference type="Gene3D" id="1.20.1060.10">
    <property type="entry name" value="Taq DNA Polymerase, Chain T, domain 4"/>
    <property type="match status" value="1"/>
</dbReference>
<feature type="domain" description="DNA-directed DNA polymerase family A palm" evidence="20">
    <location>
        <begin position="634"/>
        <end position="841"/>
    </location>
</feature>
<keyword evidence="11" id="KW-0269">Exonuclease</keyword>
<keyword evidence="13 17" id="KW-0238">DNA-binding</keyword>
<dbReference type="InterPro" id="IPR043502">
    <property type="entry name" value="DNA/RNA_pol_sf"/>
</dbReference>
<dbReference type="InterPro" id="IPR020046">
    <property type="entry name" value="5-3_exonucl_a-hlix_arch_N"/>
</dbReference>
<evidence type="ECO:0000259" key="20">
    <source>
        <dbReference type="SMART" id="SM00482"/>
    </source>
</evidence>
<evidence type="ECO:0000256" key="4">
    <source>
        <dbReference type="ARBA" id="ARBA00020311"/>
    </source>
</evidence>
<dbReference type="EMBL" id="AKKV01000025">
    <property type="protein sequence ID" value="EIT85429.1"/>
    <property type="molecule type" value="Genomic_DNA"/>
</dbReference>
<dbReference type="InterPro" id="IPR036279">
    <property type="entry name" value="5-3_exonuclease_C_sf"/>
</dbReference>
<evidence type="ECO:0000256" key="3">
    <source>
        <dbReference type="ARBA" id="ARBA00012417"/>
    </source>
</evidence>
<dbReference type="GO" id="GO:0006261">
    <property type="term" value="P:DNA-templated DNA replication"/>
    <property type="evidence" value="ECO:0007669"/>
    <property type="project" value="UniProtKB-UniRule"/>
</dbReference>
<sequence>MGHKLVLIDGNSIAYRAFFALPLLNNDKGVYTNAVYGFTTMLLKILEEEKPDHVLVAFDAGKTTFRHATFTEYKGGRQKTPPELSEQFPLIRQLLDAFGIKRYELPNYEADDIIGTLSGQAHDEKWKVTVITGDKDMLQLVTDDVTVALTKKGITDIDRFDPALIEERYSLTPQQIIDMKGLMGDASDNIPGVPGVGEKTAIKLIKQFGSLEAVLEHIQDVSGAKLKEKLTENREQALMSKQLATIECQAPLELSLQDTSYSGYDGERLFPFFKELGFHSLIERLGGEAVAEVKVEQEALSFEEVEDITEDVLASPAALIVETMPETYHGAETLGIAIVNETGNYYISRDLAFSSALFKEWIENEDKEKFVFDGKRVYVALQQAGLSLHGVSFDVMIASYLLNPSESSDELASIAIRHHLSPPDHEDAVYGKGAKRKAPDVQALMEHTVRKAKAIYALQAPLLKGLKENEQYDLFASLELPLSLVLAKMETLGVKIDLERLRQMGKELTATLITLEADIHALAGVAFNINSPKQLGEVLFEKLGLPVQKKTKTGYSTSVDVLEKLENKHEIIEKILLYRQLGKLSSTYIEGLLKVVHPESKKIHTRFNQALTQTGRLSSTEPNLQNIPIRLELGRKIREAFIPSKEGWKILAADYSQIELRVLAHISQDENLMEAFKKEMDVHTKTAMDVFHVEQEEVTSQMRRHAKAVNFGIVYGISDYGLSQSLNITRKEASDFIHQYLQTFPGVEEYMKRIVSEAKHQGYVSTLLHRRRYLPEITSRNFNLRSFAERTAMNTPIQGTAADIIKKAMVEMDEALQREGMQAKMLLQVHDELIFEVPEEEVKKLQEVVQRVMEQALALDVPLKVDMNSGNTWYDAK</sequence>
<dbReference type="SMART" id="SM00474">
    <property type="entry name" value="35EXOc"/>
    <property type="match status" value="1"/>
</dbReference>
<dbReference type="GO" id="GO:0006302">
    <property type="term" value="P:double-strand break repair"/>
    <property type="evidence" value="ECO:0007669"/>
    <property type="project" value="TreeGrafter"/>
</dbReference>
<dbReference type="InterPro" id="IPR036397">
    <property type="entry name" value="RNaseH_sf"/>
</dbReference>
<dbReference type="Gene3D" id="3.40.50.1010">
    <property type="entry name" value="5'-nuclease"/>
    <property type="match status" value="1"/>
</dbReference>
<dbReference type="CDD" id="cd06140">
    <property type="entry name" value="DNA_polA_I_Bacillus_like_exo"/>
    <property type="match status" value="1"/>
</dbReference>
<comment type="subunit">
    <text evidence="2 17">Single-chain monomer with multiple functions.</text>
</comment>
<evidence type="ECO:0000256" key="13">
    <source>
        <dbReference type="ARBA" id="ARBA00023125"/>
    </source>
</evidence>
<dbReference type="Pfam" id="PF00476">
    <property type="entry name" value="DNA_pol_A"/>
    <property type="match status" value="1"/>
</dbReference>
<keyword evidence="22" id="KW-1185">Reference proteome</keyword>
<dbReference type="CDD" id="cd09859">
    <property type="entry name" value="PIN_53EXO"/>
    <property type="match status" value="1"/>
</dbReference>
<gene>
    <name evidence="17" type="primary">polA</name>
    <name evidence="21" type="ORF">A374_09338</name>
</gene>
<dbReference type="eggNOG" id="COG0258">
    <property type="taxonomic scope" value="Bacteria"/>
</dbReference>
<dbReference type="SMART" id="SM00475">
    <property type="entry name" value="53EXOc"/>
    <property type="match status" value="1"/>
</dbReference>
<name>I8AIW3_9BACL</name>
<dbReference type="PROSITE" id="PS00447">
    <property type="entry name" value="DNA_POLYMERASE_A"/>
    <property type="match status" value="1"/>
</dbReference>
<dbReference type="Gene3D" id="3.30.70.370">
    <property type="match status" value="1"/>
</dbReference>
<dbReference type="EC" id="2.7.7.7" evidence="3 16"/>
<dbReference type="Gene3D" id="3.30.420.10">
    <property type="entry name" value="Ribonuclease H-like superfamily/Ribonuclease H"/>
    <property type="match status" value="1"/>
</dbReference>
<dbReference type="PRINTS" id="PR00868">
    <property type="entry name" value="DNAPOLI"/>
</dbReference>
<keyword evidence="5 17" id="KW-0808">Transferase</keyword>
<evidence type="ECO:0000259" key="18">
    <source>
        <dbReference type="SMART" id="SM00474"/>
    </source>
</evidence>
<dbReference type="SMART" id="SM00279">
    <property type="entry name" value="HhH2"/>
    <property type="match status" value="1"/>
</dbReference>
<comment type="similarity">
    <text evidence="1 17">Belongs to the DNA polymerase type-A family.</text>
</comment>
<evidence type="ECO:0000256" key="8">
    <source>
        <dbReference type="ARBA" id="ARBA00022722"/>
    </source>
</evidence>
<dbReference type="eggNOG" id="COG0749">
    <property type="taxonomic scope" value="Bacteria"/>
</dbReference>
<evidence type="ECO:0000313" key="21">
    <source>
        <dbReference type="EMBL" id="EIT85429.1"/>
    </source>
</evidence>
<dbReference type="GO" id="GO:0003887">
    <property type="term" value="F:DNA-directed DNA polymerase activity"/>
    <property type="evidence" value="ECO:0007669"/>
    <property type="project" value="UniProtKB-UniRule"/>
</dbReference>
<dbReference type="Pfam" id="PF02739">
    <property type="entry name" value="5_3_exonuc_N"/>
    <property type="match status" value="1"/>
</dbReference>
<dbReference type="InterPro" id="IPR002421">
    <property type="entry name" value="5-3_exonuclease"/>
</dbReference>
<dbReference type="Pfam" id="PF22619">
    <property type="entry name" value="DNA_polI_exo1"/>
    <property type="match status" value="1"/>
</dbReference>
<protein>
    <recommendedName>
        <fullName evidence="4 16">DNA polymerase I</fullName>
        <ecNumber evidence="3 16">2.7.7.7</ecNumber>
    </recommendedName>
</protein>
<comment type="catalytic activity">
    <reaction evidence="15 17">
        <text>DNA(n) + a 2'-deoxyribonucleoside 5'-triphosphate = DNA(n+1) + diphosphate</text>
        <dbReference type="Rhea" id="RHEA:22508"/>
        <dbReference type="Rhea" id="RHEA-COMP:17339"/>
        <dbReference type="Rhea" id="RHEA-COMP:17340"/>
        <dbReference type="ChEBI" id="CHEBI:33019"/>
        <dbReference type="ChEBI" id="CHEBI:61560"/>
        <dbReference type="ChEBI" id="CHEBI:173112"/>
        <dbReference type="EC" id="2.7.7.7"/>
    </reaction>
</comment>
<dbReference type="PANTHER" id="PTHR10133:SF27">
    <property type="entry name" value="DNA POLYMERASE NU"/>
    <property type="match status" value="1"/>
</dbReference>
<dbReference type="GO" id="GO:0008408">
    <property type="term" value="F:3'-5' exonuclease activity"/>
    <property type="evidence" value="ECO:0007669"/>
    <property type="project" value="InterPro"/>
</dbReference>
<accession>I8AIW3</accession>
<keyword evidence="9 17" id="KW-0227">DNA damage</keyword>
<keyword evidence="7 17" id="KW-0235">DNA replication</keyword>
<dbReference type="AlphaFoldDB" id="I8AIW3"/>
<dbReference type="RefSeq" id="WP_007201954.1">
    <property type="nucleotide sequence ID" value="NZ_AKKV01000025.1"/>
</dbReference>
<dbReference type="GO" id="GO:0003677">
    <property type="term" value="F:DNA binding"/>
    <property type="evidence" value="ECO:0007669"/>
    <property type="project" value="UniProtKB-UniRule"/>
</dbReference>
<dbReference type="NCBIfam" id="NF004397">
    <property type="entry name" value="PRK05755.1"/>
    <property type="match status" value="1"/>
</dbReference>
<comment type="caution">
    <text evidence="21">The sequence shown here is derived from an EMBL/GenBank/DDBJ whole genome shotgun (WGS) entry which is preliminary data.</text>
</comment>
<reference evidence="21 22" key="1">
    <citation type="journal article" date="2012" name="J. Bacteriol.">
        <title>Genome of Bacillus macauensis ZFHKF-1, a Long-Chain-Forming Bacterium.</title>
        <authorList>
            <person name="Cai L."/>
            <person name="Zhang T."/>
        </authorList>
    </citation>
    <scope>NUCLEOTIDE SEQUENCE [LARGE SCALE GENOMIC DNA]</scope>
    <source>
        <strain evidence="21 22">ZFHKF-1</strain>
    </source>
</reference>
<keyword evidence="8" id="KW-0540">Nuclease</keyword>
<dbReference type="InterPro" id="IPR002562">
    <property type="entry name" value="3'-5'_exonuclease_dom"/>
</dbReference>
<dbReference type="PATRIC" id="fig|1196324.3.peg.1906"/>
<dbReference type="NCBIfam" id="TIGR00593">
    <property type="entry name" value="pola"/>
    <property type="match status" value="1"/>
</dbReference>
<dbReference type="InterPro" id="IPR012337">
    <property type="entry name" value="RNaseH-like_sf"/>
</dbReference>
<evidence type="ECO:0000256" key="12">
    <source>
        <dbReference type="ARBA" id="ARBA00022932"/>
    </source>
</evidence>
<evidence type="ECO:0000256" key="1">
    <source>
        <dbReference type="ARBA" id="ARBA00007705"/>
    </source>
</evidence>
<dbReference type="FunFam" id="1.10.150.20:FF:000003">
    <property type="entry name" value="DNA polymerase I"/>
    <property type="match status" value="1"/>
</dbReference>
<dbReference type="SUPFAM" id="SSF56672">
    <property type="entry name" value="DNA/RNA polymerases"/>
    <property type="match status" value="1"/>
</dbReference>
<dbReference type="SMART" id="SM00482">
    <property type="entry name" value="POLAc"/>
    <property type="match status" value="1"/>
</dbReference>
<dbReference type="InterPro" id="IPR018320">
    <property type="entry name" value="DNA_polymerase_1"/>
</dbReference>
<dbReference type="InterPro" id="IPR029060">
    <property type="entry name" value="PIN-like_dom_sf"/>
</dbReference>
<evidence type="ECO:0000256" key="2">
    <source>
        <dbReference type="ARBA" id="ARBA00011541"/>
    </source>
</evidence>
<dbReference type="Gene3D" id="1.10.150.20">
    <property type="entry name" value="5' to 3' exonuclease, C-terminal subdomain"/>
    <property type="match status" value="2"/>
</dbReference>
<evidence type="ECO:0000256" key="17">
    <source>
        <dbReference type="RuleBase" id="RU004460"/>
    </source>
</evidence>
<dbReference type="InterPro" id="IPR019760">
    <property type="entry name" value="DNA-dir_DNA_pol_A_CS"/>
</dbReference>
<feature type="domain" description="5'-3' exonuclease" evidence="19">
    <location>
        <begin position="3"/>
        <end position="262"/>
    </location>
</feature>
<evidence type="ECO:0000256" key="6">
    <source>
        <dbReference type="ARBA" id="ARBA00022695"/>
    </source>
</evidence>
<evidence type="ECO:0000256" key="9">
    <source>
        <dbReference type="ARBA" id="ARBA00022763"/>
    </source>
</evidence>
<dbReference type="PANTHER" id="PTHR10133">
    <property type="entry name" value="DNA POLYMERASE I"/>
    <property type="match status" value="1"/>
</dbReference>
<dbReference type="InterPro" id="IPR054690">
    <property type="entry name" value="DNA_polI_exonuclease"/>
</dbReference>
<feature type="domain" description="3'-5' exonuclease" evidence="18">
    <location>
        <begin position="302"/>
        <end position="467"/>
    </location>
</feature>
<dbReference type="GO" id="GO:0008409">
    <property type="term" value="F:5'-3' exonuclease activity"/>
    <property type="evidence" value="ECO:0007669"/>
    <property type="project" value="InterPro"/>
</dbReference>
<evidence type="ECO:0000256" key="10">
    <source>
        <dbReference type="ARBA" id="ARBA00022801"/>
    </source>
</evidence>
<dbReference type="STRING" id="1196324.A374_09338"/>
<evidence type="ECO:0000256" key="5">
    <source>
        <dbReference type="ARBA" id="ARBA00022679"/>
    </source>
</evidence>
<dbReference type="InterPro" id="IPR020045">
    <property type="entry name" value="DNA_polI_H3TH"/>
</dbReference>
<evidence type="ECO:0000259" key="19">
    <source>
        <dbReference type="SMART" id="SM00475"/>
    </source>
</evidence>
<dbReference type="CDD" id="cd08637">
    <property type="entry name" value="DNA_pol_A_pol_I_C"/>
    <property type="match status" value="1"/>
</dbReference>
<organism evidence="21 22">
    <name type="scientific">Fictibacillus macauensis ZFHKF-1</name>
    <dbReference type="NCBI Taxonomy" id="1196324"/>
    <lineage>
        <taxon>Bacteria</taxon>
        <taxon>Bacillati</taxon>
        <taxon>Bacillota</taxon>
        <taxon>Bacilli</taxon>
        <taxon>Bacillales</taxon>
        <taxon>Fictibacillaceae</taxon>
        <taxon>Fictibacillus</taxon>
    </lineage>
</organism>
<evidence type="ECO:0000256" key="7">
    <source>
        <dbReference type="ARBA" id="ARBA00022705"/>
    </source>
</evidence>
<dbReference type="FunFam" id="3.40.50.1010:FF:000001">
    <property type="entry name" value="DNA polymerase I"/>
    <property type="match status" value="1"/>
</dbReference>
<dbReference type="Proteomes" id="UP000004080">
    <property type="component" value="Unassembled WGS sequence"/>
</dbReference>
<dbReference type="FunFam" id="1.10.150.20:FF:000002">
    <property type="entry name" value="DNA polymerase I"/>
    <property type="match status" value="1"/>
</dbReference>